<dbReference type="EMBL" id="FOEF01000009">
    <property type="protein sequence ID" value="SEP44535.1"/>
    <property type="molecule type" value="Genomic_DNA"/>
</dbReference>
<protein>
    <submittedName>
        <fullName evidence="4">Alpha-glucoside transport system substrate-binding protein</fullName>
    </submittedName>
</protein>
<keyword evidence="5" id="KW-1185">Reference proteome</keyword>
<evidence type="ECO:0000256" key="2">
    <source>
        <dbReference type="ARBA" id="ARBA00022448"/>
    </source>
</evidence>
<dbReference type="PANTHER" id="PTHR43649">
    <property type="entry name" value="ARABINOSE-BINDING PROTEIN-RELATED"/>
    <property type="match status" value="1"/>
</dbReference>
<sequence length="448" mass="46672">MVIAASLVAALGLSGCASQQQAASTGTTGGGTSLDPKLVAAAQAEAKKLMGNQKLSGSLSVMGDNSGSEAALLQAFYKPFTDATGVQVNFTGSGDNLNVVQSRVAANNPPDLVTTAPGVMQQYSATHKLLDLSSFMGEELANNFTPSVNQTASIGTSIYGVYQGFNNMELWYDPQTYSGPKAGSSWQDVQNWTEQQGKQGKTAWCNAQGGGTSNGYPGELFIEALFAKKYGPDLTEQWGAGKLPWTSPQVKDAFQMFGAIAAHDSYVNGGVQGSLSQNTGTGSNGLVAEPPTCQAVIWGSWTGGLITGSAPGVQPGKNLASMQIPASNPQYANSETYSAEVTYAFKDSPETRVFLQYLASDQAQALLASANHWPVANKNVPASIYSDPTLQNIAKTYFAPGVRLAPGPALLAKTAVVTGAAKGVVSYLENPAGLDSVLQNIQNLQNGQ</sequence>
<keyword evidence="3" id="KW-0732">Signal</keyword>
<evidence type="ECO:0000313" key="5">
    <source>
        <dbReference type="Proteomes" id="UP000198582"/>
    </source>
</evidence>
<keyword evidence="2" id="KW-0813">Transport</keyword>
<dbReference type="STRING" id="394193.SAMN04489732_109249"/>
<feature type="signal peptide" evidence="3">
    <location>
        <begin position="1"/>
        <end position="22"/>
    </location>
</feature>
<dbReference type="AlphaFoldDB" id="A0A1H8XXC4"/>
<evidence type="ECO:0000313" key="4">
    <source>
        <dbReference type="EMBL" id="SEP44535.1"/>
    </source>
</evidence>
<dbReference type="Proteomes" id="UP000198582">
    <property type="component" value="Unassembled WGS sequence"/>
</dbReference>
<accession>A0A1H8XXC4</accession>
<evidence type="ECO:0000256" key="3">
    <source>
        <dbReference type="SAM" id="SignalP"/>
    </source>
</evidence>
<name>A0A1H8XXC4_9PSEU</name>
<dbReference type="SUPFAM" id="SSF53850">
    <property type="entry name" value="Periplasmic binding protein-like II"/>
    <property type="match status" value="1"/>
</dbReference>
<evidence type="ECO:0000256" key="1">
    <source>
        <dbReference type="ARBA" id="ARBA00008520"/>
    </source>
</evidence>
<comment type="similarity">
    <text evidence="1">Belongs to the bacterial solute-binding protein 1 family.</text>
</comment>
<dbReference type="InterPro" id="IPR050490">
    <property type="entry name" value="Bact_solute-bd_prot1"/>
</dbReference>
<reference evidence="4 5" key="1">
    <citation type="submission" date="2016-10" db="EMBL/GenBank/DDBJ databases">
        <authorList>
            <person name="de Groot N.N."/>
        </authorList>
    </citation>
    <scope>NUCLEOTIDE SEQUENCE [LARGE SCALE GENOMIC DNA]</scope>
    <source>
        <strain evidence="4 5">DSM 44993</strain>
    </source>
</reference>
<organism evidence="4 5">
    <name type="scientific">Amycolatopsis saalfeldensis</name>
    <dbReference type="NCBI Taxonomy" id="394193"/>
    <lineage>
        <taxon>Bacteria</taxon>
        <taxon>Bacillati</taxon>
        <taxon>Actinomycetota</taxon>
        <taxon>Actinomycetes</taxon>
        <taxon>Pseudonocardiales</taxon>
        <taxon>Pseudonocardiaceae</taxon>
        <taxon>Amycolatopsis</taxon>
    </lineage>
</organism>
<proteinExistence type="inferred from homology"/>
<dbReference type="Gene3D" id="3.40.190.10">
    <property type="entry name" value="Periplasmic binding protein-like II"/>
    <property type="match status" value="1"/>
</dbReference>
<dbReference type="PANTHER" id="PTHR43649:SF29">
    <property type="entry name" value="OSMOPROTECTIVE COMPOUNDS-BINDING PROTEIN GGTB"/>
    <property type="match status" value="1"/>
</dbReference>
<gene>
    <name evidence="4" type="ORF">SAMN04489732_109249</name>
</gene>
<feature type="chain" id="PRO_5011720837" evidence="3">
    <location>
        <begin position="23"/>
        <end position="448"/>
    </location>
</feature>